<gene>
    <name evidence="3" type="ORF">BR63_04715</name>
</gene>
<dbReference type="RefSeq" id="WP_034419847.1">
    <property type="nucleotide sequence ID" value="NZ_CP045798.1"/>
</dbReference>
<evidence type="ECO:0000256" key="1">
    <source>
        <dbReference type="ARBA" id="ARBA00022723"/>
    </source>
</evidence>
<dbReference type="InterPro" id="IPR050963">
    <property type="entry name" value="Sirohydro_Cobaltochel/CbiX"/>
</dbReference>
<dbReference type="OrthoDB" id="9797895at2"/>
<evidence type="ECO:0000256" key="2">
    <source>
        <dbReference type="ARBA" id="ARBA00023239"/>
    </source>
</evidence>
<keyword evidence="1" id="KW-0479">Metal-binding</keyword>
<proteinExistence type="predicted"/>
<organism evidence="3 4">
    <name type="scientific">Thermanaerosceptrum fracticalcis</name>
    <dbReference type="NCBI Taxonomy" id="1712410"/>
    <lineage>
        <taxon>Bacteria</taxon>
        <taxon>Bacillati</taxon>
        <taxon>Bacillota</taxon>
        <taxon>Clostridia</taxon>
        <taxon>Eubacteriales</taxon>
        <taxon>Peptococcaceae</taxon>
        <taxon>Thermanaerosceptrum</taxon>
    </lineage>
</organism>
<evidence type="ECO:0000313" key="4">
    <source>
        <dbReference type="Proteomes" id="UP000515847"/>
    </source>
</evidence>
<dbReference type="Proteomes" id="UP000515847">
    <property type="component" value="Chromosome"/>
</dbReference>
<evidence type="ECO:0000313" key="3">
    <source>
        <dbReference type="EMBL" id="QNB45671.1"/>
    </source>
</evidence>
<dbReference type="Gene3D" id="3.40.50.1400">
    <property type="match status" value="1"/>
</dbReference>
<reference evidence="3 4" key="1">
    <citation type="journal article" date="2019" name="Front. Microbiol.">
        <title>Thermoanaerosceptrum fracticalcis gen. nov. sp. nov., a Novel Fumarate-Fermenting Microorganism From a Deep Fractured Carbonate Aquifer of the US Great Basin.</title>
        <authorList>
            <person name="Hamilton-Brehm S.D."/>
            <person name="Stewart L.E."/>
            <person name="Zavarin M."/>
            <person name="Caldwell M."/>
            <person name="Lawson P.A."/>
            <person name="Onstott T.C."/>
            <person name="Grzymski J."/>
            <person name="Neveux I."/>
            <person name="Lollar B.S."/>
            <person name="Russell C.E."/>
            <person name="Moser D.P."/>
        </authorList>
    </citation>
    <scope>NUCLEOTIDE SEQUENCE [LARGE SCALE GENOMIC DNA]</scope>
    <source>
        <strain evidence="3 4">DRI-13</strain>
    </source>
</reference>
<dbReference type="AlphaFoldDB" id="A0A7G6E0R7"/>
<accession>A0A7G6E0R7</accession>
<dbReference type="SUPFAM" id="SSF53800">
    <property type="entry name" value="Chelatase"/>
    <property type="match status" value="1"/>
</dbReference>
<dbReference type="KEGG" id="tfr:BR63_04715"/>
<dbReference type="PANTHER" id="PTHR33542">
    <property type="entry name" value="SIROHYDROCHLORIN FERROCHELATASE, CHLOROPLASTIC"/>
    <property type="match status" value="1"/>
</dbReference>
<keyword evidence="2" id="KW-0456">Lyase</keyword>
<dbReference type="GO" id="GO:0016829">
    <property type="term" value="F:lyase activity"/>
    <property type="evidence" value="ECO:0007669"/>
    <property type="project" value="UniProtKB-KW"/>
</dbReference>
<keyword evidence="4" id="KW-1185">Reference proteome</keyword>
<protein>
    <submittedName>
        <fullName evidence="3">Sirohydrochlorin cobaltochelatase</fullName>
    </submittedName>
</protein>
<dbReference type="InterPro" id="IPR002762">
    <property type="entry name" value="CbiX-like"/>
</dbReference>
<dbReference type="PANTHER" id="PTHR33542:SF3">
    <property type="entry name" value="SIROHYDROCHLORIN FERROCHELATASE, CHLOROPLASTIC"/>
    <property type="match status" value="1"/>
</dbReference>
<name>A0A7G6E0R7_THEFR</name>
<dbReference type="Pfam" id="PF01903">
    <property type="entry name" value="CbiX"/>
    <property type="match status" value="1"/>
</dbReference>
<dbReference type="GO" id="GO:0046872">
    <property type="term" value="F:metal ion binding"/>
    <property type="evidence" value="ECO:0007669"/>
    <property type="project" value="UniProtKB-KW"/>
</dbReference>
<dbReference type="CDD" id="cd03416">
    <property type="entry name" value="CbiX_SirB_N"/>
    <property type="match status" value="1"/>
</dbReference>
<dbReference type="EMBL" id="CP045798">
    <property type="protein sequence ID" value="QNB45671.1"/>
    <property type="molecule type" value="Genomic_DNA"/>
</dbReference>
<sequence>MLGILVLSHGSRRKEYNELLKEFAVKLKEKHSYSLVTTAYMEFDTPTLAEGVRELINRGAGRIIVVPLFLAPGNHMVRDIPEEIEKVKSLMGKEIDIQLASYIGVDERVVEILHERIQEAI</sequence>